<dbReference type="Pfam" id="PF02809">
    <property type="entry name" value="UIM"/>
    <property type="match status" value="2"/>
</dbReference>
<sequence>LDQVLEGGNRLERELLTALGDAGPAEAASRASVLRQSDFSSGTLNSWGMQARAGLSATVRRNPGSNLAPVQEVETEDMELQRAIQLSLMEVALGQDAPDGETAAASLMTTRDAQQHQLATHSSDTVLQAHITEKGEIPDARFNRGSMRLSTGPGHENMMKHEMRPSTPWEEQDMLQRAIMMSLTKESPAAPSSVPGDADEDAHLLGAESAALPIISPASHTRKEGDTGLATHLPTAFNSGLPSQDPDTSDIEAGPQRVYSYVDQLCEELGAAFSPKASDKQ</sequence>
<evidence type="ECO:0000313" key="3">
    <source>
        <dbReference type="Proteomes" id="UP000232323"/>
    </source>
</evidence>
<protein>
    <submittedName>
        <fullName evidence="2">Uncharacterized protein</fullName>
    </submittedName>
</protein>
<dbReference type="PROSITE" id="PS50330">
    <property type="entry name" value="UIM"/>
    <property type="match status" value="1"/>
</dbReference>
<evidence type="ECO:0000313" key="2">
    <source>
        <dbReference type="EMBL" id="GAX83101.1"/>
    </source>
</evidence>
<dbReference type="SMART" id="SM00726">
    <property type="entry name" value="UIM"/>
    <property type="match status" value="2"/>
</dbReference>
<reference evidence="2 3" key="1">
    <citation type="submission" date="2017-08" db="EMBL/GenBank/DDBJ databases">
        <title>Acidophilic green algal genome provides insights into adaptation to an acidic environment.</title>
        <authorList>
            <person name="Hirooka S."/>
            <person name="Hirose Y."/>
            <person name="Kanesaki Y."/>
            <person name="Higuchi S."/>
            <person name="Fujiwara T."/>
            <person name="Onuma R."/>
            <person name="Era A."/>
            <person name="Ohbayashi R."/>
            <person name="Uzuka A."/>
            <person name="Nozaki H."/>
            <person name="Yoshikawa H."/>
            <person name="Miyagishima S.Y."/>
        </authorList>
    </citation>
    <scope>NUCLEOTIDE SEQUENCE [LARGE SCALE GENOMIC DNA]</scope>
    <source>
        <strain evidence="2 3">NIES-2499</strain>
    </source>
</reference>
<feature type="region of interest" description="Disordered" evidence="1">
    <location>
        <begin position="219"/>
        <end position="253"/>
    </location>
</feature>
<keyword evidence="3" id="KW-1185">Reference proteome</keyword>
<gene>
    <name evidence="2" type="ORF">CEUSTIGMA_g10527.t1</name>
</gene>
<feature type="non-terminal residue" evidence="2">
    <location>
        <position position="1"/>
    </location>
</feature>
<dbReference type="Proteomes" id="UP000232323">
    <property type="component" value="Unassembled WGS sequence"/>
</dbReference>
<accession>A0A250XJ38</accession>
<dbReference type="InterPro" id="IPR003903">
    <property type="entry name" value="UIM_dom"/>
</dbReference>
<name>A0A250XJ38_9CHLO</name>
<feature type="compositionally biased region" description="Polar residues" evidence="1">
    <location>
        <begin position="236"/>
        <end position="246"/>
    </location>
</feature>
<organism evidence="2 3">
    <name type="scientific">Chlamydomonas eustigma</name>
    <dbReference type="NCBI Taxonomy" id="1157962"/>
    <lineage>
        <taxon>Eukaryota</taxon>
        <taxon>Viridiplantae</taxon>
        <taxon>Chlorophyta</taxon>
        <taxon>core chlorophytes</taxon>
        <taxon>Chlorophyceae</taxon>
        <taxon>CS clade</taxon>
        <taxon>Chlamydomonadales</taxon>
        <taxon>Chlamydomonadaceae</taxon>
        <taxon>Chlamydomonas</taxon>
    </lineage>
</organism>
<comment type="caution">
    <text evidence="2">The sequence shown here is derived from an EMBL/GenBank/DDBJ whole genome shotgun (WGS) entry which is preliminary data.</text>
</comment>
<proteinExistence type="predicted"/>
<evidence type="ECO:0000256" key="1">
    <source>
        <dbReference type="SAM" id="MobiDB-lite"/>
    </source>
</evidence>
<dbReference type="EMBL" id="BEGY01000091">
    <property type="protein sequence ID" value="GAX83101.1"/>
    <property type="molecule type" value="Genomic_DNA"/>
</dbReference>
<dbReference type="AlphaFoldDB" id="A0A250XJ38"/>